<dbReference type="SUPFAM" id="SSF161219">
    <property type="entry name" value="CHY zinc finger-like"/>
    <property type="match status" value="1"/>
</dbReference>
<evidence type="ECO:0000313" key="5">
    <source>
        <dbReference type="EMBL" id="WIM71014.1"/>
    </source>
</evidence>
<dbReference type="RefSeq" id="WP_284875589.1">
    <property type="nucleotide sequence ID" value="NZ_CP126970.1"/>
</dbReference>
<dbReference type="InterPro" id="IPR016694">
    <property type="entry name" value="UCP017292"/>
</dbReference>
<gene>
    <name evidence="5" type="ORF">QP029_04190</name>
</gene>
<keyword evidence="1" id="KW-0479">Metal-binding</keyword>
<evidence type="ECO:0000256" key="1">
    <source>
        <dbReference type="ARBA" id="ARBA00022723"/>
    </source>
</evidence>
<dbReference type="InterPro" id="IPR008913">
    <property type="entry name" value="Znf_CHY"/>
</dbReference>
<protein>
    <submittedName>
        <fullName evidence="5">CHY zinc finger protein</fullName>
    </submittedName>
</protein>
<proteinExistence type="predicted"/>
<dbReference type="Proteomes" id="UP001238805">
    <property type="component" value="Chromosome"/>
</dbReference>
<evidence type="ECO:0000259" key="4">
    <source>
        <dbReference type="PROSITE" id="PS51266"/>
    </source>
</evidence>
<sequence length="101" mass="11077">MKIRGVDVDTQGRCAHYRSERDIVANRCATCDDFWACHACHDELTAHPFGRMRIDAPASVLCGNCGHTMGYGVYSQATACPSCGHDFNPGCSMHSSLYFLT</sequence>
<dbReference type="PIRSF" id="PIRSF017292">
    <property type="entry name" value="UCP017292_Znf_CHY"/>
    <property type="match status" value="1"/>
</dbReference>
<organism evidence="5 6">
    <name type="scientific">Corynebacterium suedekumii</name>
    <dbReference type="NCBI Taxonomy" id="3049801"/>
    <lineage>
        <taxon>Bacteria</taxon>
        <taxon>Bacillati</taxon>
        <taxon>Actinomycetota</taxon>
        <taxon>Actinomycetes</taxon>
        <taxon>Mycobacteriales</taxon>
        <taxon>Corynebacteriaceae</taxon>
        <taxon>Corynebacterium</taxon>
    </lineage>
</organism>
<dbReference type="PROSITE" id="PS51266">
    <property type="entry name" value="ZF_CHY"/>
    <property type="match status" value="1"/>
</dbReference>
<keyword evidence="3" id="KW-0862">Zinc</keyword>
<dbReference type="Pfam" id="PF05495">
    <property type="entry name" value="zf-CHY"/>
    <property type="match status" value="1"/>
</dbReference>
<keyword evidence="6" id="KW-1185">Reference proteome</keyword>
<feature type="domain" description="CHY-type" evidence="4">
    <location>
        <begin position="7"/>
        <end position="85"/>
    </location>
</feature>
<evidence type="ECO:0000256" key="2">
    <source>
        <dbReference type="ARBA" id="ARBA00022771"/>
    </source>
</evidence>
<keyword evidence="2" id="KW-0863">Zinc-finger</keyword>
<dbReference type="InterPro" id="IPR037274">
    <property type="entry name" value="Znf_CHY_sf"/>
</dbReference>
<name>A0ABY8VS74_9CORY</name>
<reference evidence="5 6" key="1">
    <citation type="submission" date="2023-05" db="EMBL/GenBank/DDBJ databases">
        <title>Corynebacterium suedekumii sp. nov. and Corynebacterium breve sp. nov. isolated from raw cow's milk.</title>
        <authorList>
            <person name="Baer M.K."/>
            <person name="Mehl L."/>
            <person name="Hellmuth R."/>
            <person name="Marke G."/>
            <person name="Lipski A."/>
        </authorList>
    </citation>
    <scope>NUCLEOTIDE SEQUENCE [LARGE SCALE GENOMIC DNA]</scope>
    <source>
        <strain evidence="5 6">LM112</strain>
    </source>
</reference>
<accession>A0ABY8VS74</accession>
<dbReference type="EMBL" id="CP126970">
    <property type="protein sequence ID" value="WIM71014.1"/>
    <property type="molecule type" value="Genomic_DNA"/>
</dbReference>
<evidence type="ECO:0000256" key="3">
    <source>
        <dbReference type="ARBA" id="ARBA00022833"/>
    </source>
</evidence>
<evidence type="ECO:0000313" key="6">
    <source>
        <dbReference type="Proteomes" id="UP001238805"/>
    </source>
</evidence>